<dbReference type="AlphaFoldDB" id="A0A1N7CFE4"/>
<dbReference type="RefSeq" id="WP_076607700.1">
    <property type="nucleotide sequence ID" value="NZ_FTNR01000001.1"/>
</dbReference>
<protein>
    <submittedName>
        <fullName evidence="1">Uncharacterized protein</fullName>
    </submittedName>
</protein>
<dbReference type="Proteomes" id="UP000185936">
    <property type="component" value="Unassembled WGS sequence"/>
</dbReference>
<name>A0A1N7CFE4_9EURY</name>
<accession>A0A1N7CFE4</accession>
<dbReference type="STRING" id="308853.SAMN05421752_101319"/>
<dbReference type="EMBL" id="FTNR01000001">
    <property type="protein sequence ID" value="SIR62290.1"/>
    <property type="molecule type" value="Genomic_DNA"/>
</dbReference>
<reference evidence="2" key="1">
    <citation type="submission" date="2017-01" db="EMBL/GenBank/DDBJ databases">
        <authorList>
            <person name="Varghese N."/>
            <person name="Submissions S."/>
        </authorList>
    </citation>
    <scope>NUCLEOTIDE SEQUENCE [LARGE SCALE GENOMIC DNA]</scope>
    <source>
        <strain evidence="2">type strain: HArc-</strain>
    </source>
</reference>
<gene>
    <name evidence="1" type="ORF">SAMN05421752_101319</name>
</gene>
<evidence type="ECO:0000313" key="2">
    <source>
        <dbReference type="Proteomes" id="UP000185936"/>
    </source>
</evidence>
<dbReference type="OrthoDB" id="193446at2157"/>
<evidence type="ECO:0000313" key="1">
    <source>
        <dbReference type="EMBL" id="SIR62290.1"/>
    </source>
</evidence>
<organism evidence="1 2">
    <name type="scientific">Natronorubrum thiooxidans</name>
    <dbReference type="NCBI Taxonomy" id="308853"/>
    <lineage>
        <taxon>Archaea</taxon>
        <taxon>Methanobacteriati</taxon>
        <taxon>Methanobacteriota</taxon>
        <taxon>Stenosarchaea group</taxon>
        <taxon>Halobacteria</taxon>
        <taxon>Halobacteriales</taxon>
        <taxon>Natrialbaceae</taxon>
        <taxon>Natronorubrum</taxon>
    </lineage>
</organism>
<proteinExistence type="predicted"/>
<sequence length="148" mass="16097">MRLELRVCQHCLEGDDGHGGEQKSLLLQDMVNCAEKIQEHKDVLDLEAVHIRRVRDDEQGKPEALPVVAATIQNNQIVLNDTQLVAEGQDGNMLLYANPDDILTVLAGNVDEISKAVHEDVTVDLSPTGAEIVSEAGLGADPERQPTN</sequence>
<keyword evidence="2" id="KW-1185">Reference proteome</keyword>